<sequence length="46" mass="5580">MNKHEDARPETMRQKKLQTVRKLFLDAYFKAIPKAHRVNLLLRKMN</sequence>
<evidence type="ECO:0000313" key="2">
    <source>
        <dbReference type="Proteomes" id="UP000054359"/>
    </source>
</evidence>
<gene>
    <name evidence="1" type="ORF">X975_06824</name>
</gene>
<protein>
    <submittedName>
        <fullName evidence="1">Uncharacterized protein</fullName>
    </submittedName>
</protein>
<proteinExistence type="predicted"/>
<keyword evidence="2" id="KW-1185">Reference proteome</keyword>
<name>A0A087UHU5_STEMI</name>
<accession>A0A087UHU5</accession>
<dbReference type="AlphaFoldDB" id="A0A087UHU5"/>
<evidence type="ECO:0000313" key="1">
    <source>
        <dbReference type="EMBL" id="KFM76934.1"/>
    </source>
</evidence>
<organism evidence="1 2">
    <name type="scientific">Stegodyphus mimosarum</name>
    <name type="common">African social velvet spider</name>
    <dbReference type="NCBI Taxonomy" id="407821"/>
    <lineage>
        <taxon>Eukaryota</taxon>
        <taxon>Metazoa</taxon>
        <taxon>Ecdysozoa</taxon>
        <taxon>Arthropoda</taxon>
        <taxon>Chelicerata</taxon>
        <taxon>Arachnida</taxon>
        <taxon>Araneae</taxon>
        <taxon>Araneomorphae</taxon>
        <taxon>Entelegynae</taxon>
        <taxon>Eresoidea</taxon>
        <taxon>Eresidae</taxon>
        <taxon>Stegodyphus</taxon>
    </lineage>
</organism>
<reference evidence="1 2" key="1">
    <citation type="submission" date="2013-11" db="EMBL/GenBank/DDBJ databases">
        <title>Genome sequencing of Stegodyphus mimosarum.</title>
        <authorList>
            <person name="Bechsgaard J."/>
        </authorList>
    </citation>
    <scope>NUCLEOTIDE SEQUENCE [LARGE SCALE GENOMIC DNA]</scope>
</reference>
<dbReference type="EMBL" id="KK119866">
    <property type="protein sequence ID" value="KFM76934.1"/>
    <property type="molecule type" value="Genomic_DNA"/>
</dbReference>
<dbReference type="Proteomes" id="UP000054359">
    <property type="component" value="Unassembled WGS sequence"/>
</dbReference>
<feature type="non-terminal residue" evidence="1">
    <location>
        <position position="46"/>
    </location>
</feature>